<comment type="caution">
    <text evidence="1">The sequence shown here is derived from an EMBL/GenBank/DDBJ whole genome shotgun (WGS) entry which is preliminary data.</text>
</comment>
<reference evidence="1" key="2">
    <citation type="journal article" date="2024" name="Plant">
        <title>Genomic evolution and insights into agronomic trait innovations of Sesamum species.</title>
        <authorList>
            <person name="Miao H."/>
            <person name="Wang L."/>
            <person name="Qu L."/>
            <person name="Liu H."/>
            <person name="Sun Y."/>
            <person name="Le M."/>
            <person name="Wang Q."/>
            <person name="Wei S."/>
            <person name="Zheng Y."/>
            <person name="Lin W."/>
            <person name="Duan Y."/>
            <person name="Cao H."/>
            <person name="Xiong S."/>
            <person name="Wang X."/>
            <person name="Wei L."/>
            <person name="Li C."/>
            <person name="Ma Q."/>
            <person name="Ju M."/>
            <person name="Zhao R."/>
            <person name="Li G."/>
            <person name="Mu C."/>
            <person name="Tian Q."/>
            <person name="Mei H."/>
            <person name="Zhang T."/>
            <person name="Gao T."/>
            <person name="Zhang H."/>
        </authorList>
    </citation>
    <scope>NUCLEOTIDE SEQUENCE</scope>
    <source>
        <strain evidence="1">G02</strain>
    </source>
</reference>
<name>A0AAW2WJM5_SESRA</name>
<reference evidence="1" key="1">
    <citation type="submission" date="2020-06" db="EMBL/GenBank/DDBJ databases">
        <authorList>
            <person name="Li T."/>
            <person name="Hu X."/>
            <person name="Zhang T."/>
            <person name="Song X."/>
            <person name="Zhang H."/>
            <person name="Dai N."/>
            <person name="Sheng W."/>
            <person name="Hou X."/>
            <person name="Wei L."/>
        </authorList>
    </citation>
    <scope>NUCLEOTIDE SEQUENCE</scope>
    <source>
        <strain evidence="1">G02</strain>
        <tissue evidence="1">Leaf</tissue>
    </source>
</reference>
<dbReference type="AlphaFoldDB" id="A0AAW2WJM5"/>
<dbReference type="EMBL" id="JACGWJ010000001">
    <property type="protein sequence ID" value="KAL0442045.1"/>
    <property type="molecule type" value="Genomic_DNA"/>
</dbReference>
<sequence length="101" mass="11192">MADESIRFVKKVLSGDDSSEATSRRAGLGPYEYAGSRRWSLRQAPCRLLDESSSMEEGVGGTRKRRAFLLVRRRGEPPSPQGTGVLLASSFQASVNWWRSS</sequence>
<protein>
    <submittedName>
        <fullName evidence="1">Uncharacterized protein</fullName>
    </submittedName>
</protein>
<gene>
    <name evidence="1" type="ORF">Sradi_0143400</name>
</gene>
<organism evidence="1">
    <name type="scientific">Sesamum radiatum</name>
    <name type="common">Black benniseed</name>
    <dbReference type="NCBI Taxonomy" id="300843"/>
    <lineage>
        <taxon>Eukaryota</taxon>
        <taxon>Viridiplantae</taxon>
        <taxon>Streptophyta</taxon>
        <taxon>Embryophyta</taxon>
        <taxon>Tracheophyta</taxon>
        <taxon>Spermatophyta</taxon>
        <taxon>Magnoliopsida</taxon>
        <taxon>eudicotyledons</taxon>
        <taxon>Gunneridae</taxon>
        <taxon>Pentapetalae</taxon>
        <taxon>asterids</taxon>
        <taxon>lamiids</taxon>
        <taxon>Lamiales</taxon>
        <taxon>Pedaliaceae</taxon>
        <taxon>Sesamum</taxon>
    </lineage>
</organism>
<accession>A0AAW2WJM5</accession>
<proteinExistence type="predicted"/>
<evidence type="ECO:0000313" key="1">
    <source>
        <dbReference type="EMBL" id="KAL0442045.1"/>
    </source>
</evidence>